<keyword evidence="1" id="KW-0732">Signal</keyword>
<gene>
    <name evidence="2" type="ORF">SAMN04488121_1011216</name>
</gene>
<organism evidence="2 3">
    <name type="scientific">Chitinophaga filiformis</name>
    <name type="common">Myxococcus filiformis</name>
    <name type="synonym">Flexibacter filiformis</name>
    <dbReference type="NCBI Taxonomy" id="104663"/>
    <lineage>
        <taxon>Bacteria</taxon>
        <taxon>Pseudomonadati</taxon>
        <taxon>Bacteroidota</taxon>
        <taxon>Chitinophagia</taxon>
        <taxon>Chitinophagales</taxon>
        <taxon>Chitinophagaceae</taxon>
        <taxon>Chitinophaga</taxon>
    </lineage>
</organism>
<feature type="signal peptide" evidence="1">
    <location>
        <begin position="1"/>
        <end position="20"/>
    </location>
</feature>
<protein>
    <submittedName>
        <fullName evidence="2">Uncharacterized protein</fullName>
    </submittedName>
</protein>
<dbReference type="STRING" id="104663.SAMN04488121_1011216"/>
<name>A0A1G7JF60_CHIFI</name>
<reference evidence="2 3" key="1">
    <citation type="submission" date="2016-10" db="EMBL/GenBank/DDBJ databases">
        <authorList>
            <person name="de Groot N.N."/>
        </authorList>
    </citation>
    <scope>NUCLEOTIDE SEQUENCE [LARGE SCALE GENOMIC DNA]</scope>
    <source>
        <strain evidence="2 3">DSM 527</strain>
    </source>
</reference>
<dbReference type="RefSeq" id="WP_143011370.1">
    <property type="nucleotide sequence ID" value="NZ_FNBN01000001.1"/>
</dbReference>
<evidence type="ECO:0000313" key="3">
    <source>
        <dbReference type="Proteomes" id="UP000199045"/>
    </source>
</evidence>
<feature type="chain" id="PRO_5011660732" evidence="1">
    <location>
        <begin position="21"/>
        <end position="204"/>
    </location>
</feature>
<sequence>MRQLVLSIMLCTGLVQYSSAQVGTSVYDTHQYKKGIYKTFQEFRANTPSITGTITVKNRTPAAQVYLLSAPNELNLVDSTGKEQKVKKYWGYSDGASIYIKDNGLNKLEEIGYYCLYRIHSITSATPNRATGGMVFENTPPQTADKRVLNLVTGDVYDLTMFNMRKYILSQDTALLREFNEDKQNKNRLVYYIQKFNQRNTPSW</sequence>
<proteinExistence type="predicted"/>
<evidence type="ECO:0000256" key="1">
    <source>
        <dbReference type="SAM" id="SignalP"/>
    </source>
</evidence>
<dbReference type="AlphaFoldDB" id="A0A1G7JF60"/>
<evidence type="ECO:0000313" key="2">
    <source>
        <dbReference type="EMBL" id="SDF23558.1"/>
    </source>
</evidence>
<accession>A0A1G7JF60</accession>
<dbReference type="Proteomes" id="UP000199045">
    <property type="component" value="Unassembled WGS sequence"/>
</dbReference>
<dbReference type="EMBL" id="FNBN01000001">
    <property type="protein sequence ID" value="SDF23558.1"/>
    <property type="molecule type" value="Genomic_DNA"/>
</dbReference>
<dbReference type="OrthoDB" id="663116at2"/>